<comment type="caution">
    <text evidence="2">The sequence shown here is derived from an EMBL/GenBank/DDBJ whole genome shotgun (WGS) entry which is preliminary data.</text>
</comment>
<keyword evidence="1" id="KW-0812">Transmembrane</keyword>
<evidence type="ECO:0000313" key="3">
    <source>
        <dbReference type="Proteomes" id="UP001159363"/>
    </source>
</evidence>
<organism evidence="2 3">
    <name type="scientific">Dryococelus australis</name>
    <dbReference type="NCBI Taxonomy" id="614101"/>
    <lineage>
        <taxon>Eukaryota</taxon>
        <taxon>Metazoa</taxon>
        <taxon>Ecdysozoa</taxon>
        <taxon>Arthropoda</taxon>
        <taxon>Hexapoda</taxon>
        <taxon>Insecta</taxon>
        <taxon>Pterygota</taxon>
        <taxon>Neoptera</taxon>
        <taxon>Polyneoptera</taxon>
        <taxon>Phasmatodea</taxon>
        <taxon>Verophasmatodea</taxon>
        <taxon>Anareolatae</taxon>
        <taxon>Phasmatidae</taxon>
        <taxon>Eurycanthinae</taxon>
        <taxon>Dryococelus</taxon>
    </lineage>
</organism>
<keyword evidence="3" id="KW-1185">Reference proteome</keyword>
<evidence type="ECO:0000256" key="1">
    <source>
        <dbReference type="SAM" id="Phobius"/>
    </source>
</evidence>
<dbReference type="EMBL" id="JARBHB010000007">
    <property type="protein sequence ID" value="KAJ8879179.1"/>
    <property type="molecule type" value="Genomic_DNA"/>
</dbReference>
<name>A0ABQ9H4G2_9NEOP</name>
<dbReference type="Proteomes" id="UP001159363">
    <property type="component" value="Chromosome 6"/>
</dbReference>
<keyword evidence="1" id="KW-0472">Membrane</keyword>
<feature type="transmembrane region" description="Helical" evidence="1">
    <location>
        <begin position="95"/>
        <end position="115"/>
    </location>
</feature>
<evidence type="ECO:0008006" key="4">
    <source>
        <dbReference type="Google" id="ProtNLM"/>
    </source>
</evidence>
<gene>
    <name evidence="2" type="ORF">PR048_019785</name>
</gene>
<accession>A0ABQ9H4G2</accession>
<proteinExistence type="predicted"/>
<reference evidence="2 3" key="1">
    <citation type="submission" date="2023-02" db="EMBL/GenBank/DDBJ databases">
        <title>LHISI_Scaffold_Assembly.</title>
        <authorList>
            <person name="Stuart O.P."/>
            <person name="Cleave R."/>
            <person name="Magrath M.J.L."/>
            <person name="Mikheyev A.S."/>
        </authorList>
    </citation>
    <scope>NUCLEOTIDE SEQUENCE [LARGE SCALE GENOMIC DNA]</scope>
    <source>
        <strain evidence="2">Daus_M_001</strain>
        <tissue evidence="2">Leg muscle</tissue>
    </source>
</reference>
<keyword evidence="1" id="KW-1133">Transmembrane helix</keyword>
<evidence type="ECO:0000313" key="2">
    <source>
        <dbReference type="EMBL" id="KAJ8879179.1"/>
    </source>
</evidence>
<protein>
    <recommendedName>
        <fullName evidence="4">THAP-type domain-containing protein</fullName>
    </recommendedName>
</protein>
<sequence length="128" mass="15437">MNFYQPSHWKCSSREEKKYEDKVDVNWLSIQWLRYEISTPFKMFCKEHFQDFVDFSVLDIKPIRKGKLIRSLCCIPKLKLYDKPRAITKMRRKDMVGLLPLILPVYHTFFLNLNITEVETESDMPDLE</sequence>